<dbReference type="Proteomes" id="UP000664940">
    <property type="component" value="Unassembled WGS sequence"/>
</dbReference>
<comment type="caution">
    <text evidence="1">The sequence shown here is derived from an EMBL/GenBank/DDBJ whole genome shotgun (WGS) entry which is preliminary data.</text>
</comment>
<dbReference type="AlphaFoldDB" id="A0A834EPZ3"/>
<sequence>MGPCPVAPERLWKKAEATLHTCSALNMEAVETQVPVRKSQRTNYTNPHTAVCTYRSQKQLHGVMAQSLPQSSRGQNKAGLGAVQHVPAIPALSQLLFNITICNLFQDGKREIVTQTHTPLSPIP</sequence>
<reference evidence="1 2" key="1">
    <citation type="journal article" date="2020" name="Nature">
        <title>Six reference-quality genomes reveal evolution of bat adaptations.</title>
        <authorList>
            <person name="Jebb D."/>
            <person name="Huang Z."/>
            <person name="Pippel M."/>
            <person name="Hughes G.M."/>
            <person name="Lavrichenko K."/>
            <person name="Devanna P."/>
            <person name="Winkler S."/>
            <person name="Jermiin L.S."/>
            <person name="Skirmuntt E.C."/>
            <person name="Katzourakis A."/>
            <person name="Burkitt-Gray L."/>
            <person name="Ray D.A."/>
            <person name="Sullivan K.A.M."/>
            <person name="Roscito J.G."/>
            <person name="Kirilenko B.M."/>
            <person name="Davalos L.M."/>
            <person name="Corthals A.P."/>
            <person name="Power M.L."/>
            <person name="Jones G."/>
            <person name="Ransome R.D."/>
            <person name="Dechmann D.K.N."/>
            <person name="Locatelli A.G."/>
            <person name="Puechmaille S.J."/>
            <person name="Fedrigo O."/>
            <person name="Jarvis E.D."/>
            <person name="Hiller M."/>
            <person name="Vernes S.C."/>
            <person name="Myers E.W."/>
            <person name="Teeling E.C."/>
        </authorList>
    </citation>
    <scope>NUCLEOTIDE SEQUENCE [LARGE SCALE GENOMIC DNA]</scope>
    <source>
        <strain evidence="1">Bat1K_MPI-CBG_1</strain>
    </source>
</reference>
<evidence type="ECO:0000313" key="1">
    <source>
        <dbReference type="EMBL" id="KAF6125336.1"/>
    </source>
</evidence>
<accession>A0A834EPZ3</accession>
<gene>
    <name evidence="1" type="ORF">HJG60_009836</name>
</gene>
<dbReference type="EMBL" id="JABVXQ010000002">
    <property type="protein sequence ID" value="KAF6125336.1"/>
    <property type="molecule type" value="Genomic_DNA"/>
</dbReference>
<evidence type="ECO:0000313" key="2">
    <source>
        <dbReference type="Proteomes" id="UP000664940"/>
    </source>
</evidence>
<organism evidence="1 2">
    <name type="scientific">Phyllostomus discolor</name>
    <name type="common">pale spear-nosed bat</name>
    <dbReference type="NCBI Taxonomy" id="89673"/>
    <lineage>
        <taxon>Eukaryota</taxon>
        <taxon>Metazoa</taxon>
        <taxon>Chordata</taxon>
        <taxon>Craniata</taxon>
        <taxon>Vertebrata</taxon>
        <taxon>Euteleostomi</taxon>
        <taxon>Mammalia</taxon>
        <taxon>Eutheria</taxon>
        <taxon>Laurasiatheria</taxon>
        <taxon>Chiroptera</taxon>
        <taxon>Yangochiroptera</taxon>
        <taxon>Phyllostomidae</taxon>
        <taxon>Phyllostominae</taxon>
        <taxon>Phyllostomus</taxon>
    </lineage>
</organism>
<name>A0A834EPZ3_9CHIR</name>
<proteinExistence type="predicted"/>
<protein>
    <submittedName>
        <fullName evidence="1">Uncharacterized protein</fullName>
    </submittedName>
</protein>